<dbReference type="EMBL" id="KV700126">
    <property type="protein sequence ID" value="OCF33219.1"/>
    <property type="molecule type" value="Genomic_DNA"/>
</dbReference>
<sequence>MFKAVPVTAALLLATLKLAGSLPIPIETGFVPHLAVPTPTLSEGQAVLEPTAVVLKQATRDEIIARANRPEHARRAAPSPTPAPDRVLANQPDPDDEFPVGPMYYSKYYQGSGFTLNDENPGSDDEFSFGIFTFSIPGTTSQQAAIESCADTTWKLPNRYFSFQIYYDSTPGGEDEDKWICKSYSQRNRDTSYFNVANAYASPVFGYSF</sequence>
<evidence type="ECO:0000313" key="4">
    <source>
        <dbReference type="Proteomes" id="UP000092666"/>
    </source>
</evidence>
<name>A0A1B9GQ46_9TREE</name>
<accession>A0A1B9GQ46</accession>
<evidence type="ECO:0000256" key="1">
    <source>
        <dbReference type="SAM" id="MobiDB-lite"/>
    </source>
</evidence>
<reference evidence="4" key="2">
    <citation type="submission" date="2013-12" db="EMBL/GenBank/DDBJ databases">
        <title>Evolution of pathogenesis and genome organization in the Tremellales.</title>
        <authorList>
            <person name="Cuomo C."/>
            <person name="Litvintseva A."/>
            <person name="Heitman J."/>
            <person name="Chen Y."/>
            <person name="Sun S."/>
            <person name="Springer D."/>
            <person name="Dromer F."/>
            <person name="Young S."/>
            <person name="Zeng Q."/>
            <person name="Chapman S."/>
            <person name="Gujja S."/>
            <person name="Saif S."/>
            <person name="Birren B."/>
        </authorList>
    </citation>
    <scope>NUCLEOTIDE SEQUENCE [LARGE SCALE GENOMIC DNA]</scope>
    <source>
        <strain evidence="4">BCC8398</strain>
    </source>
</reference>
<keyword evidence="2" id="KW-0732">Signal</keyword>
<dbReference type="AlphaFoldDB" id="A0A1B9GQ46"/>
<evidence type="ECO:0000256" key="2">
    <source>
        <dbReference type="SAM" id="SignalP"/>
    </source>
</evidence>
<evidence type="ECO:0000313" key="3">
    <source>
        <dbReference type="EMBL" id="OCF33219.1"/>
    </source>
</evidence>
<feature type="chain" id="PRO_5008627315" evidence="2">
    <location>
        <begin position="22"/>
        <end position="209"/>
    </location>
</feature>
<reference evidence="3 4" key="1">
    <citation type="submission" date="2013-07" db="EMBL/GenBank/DDBJ databases">
        <title>The Genome Sequence of Cryptococcus heveanensis BCC8398.</title>
        <authorList>
            <consortium name="The Broad Institute Genome Sequencing Platform"/>
            <person name="Cuomo C."/>
            <person name="Litvintseva A."/>
            <person name="Chen Y."/>
            <person name="Heitman J."/>
            <person name="Sun S."/>
            <person name="Springer D."/>
            <person name="Dromer F."/>
            <person name="Young S.K."/>
            <person name="Zeng Q."/>
            <person name="Gargeya S."/>
            <person name="Fitzgerald M."/>
            <person name="Abouelleil A."/>
            <person name="Alvarado L."/>
            <person name="Berlin A.M."/>
            <person name="Chapman S.B."/>
            <person name="Dewar J."/>
            <person name="Goldberg J."/>
            <person name="Griggs A."/>
            <person name="Gujja S."/>
            <person name="Hansen M."/>
            <person name="Howarth C."/>
            <person name="Imamovic A."/>
            <person name="Larimer J."/>
            <person name="McCowan C."/>
            <person name="Murphy C."/>
            <person name="Pearson M."/>
            <person name="Priest M."/>
            <person name="Roberts A."/>
            <person name="Saif S."/>
            <person name="Shea T."/>
            <person name="Sykes S."/>
            <person name="Wortman J."/>
            <person name="Nusbaum C."/>
            <person name="Birren B."/>
        </authorList>
    </citation>
    <scope>NUCLEOTIDE SEQUENCE [LARGE SCALE GENOMIC DNA]</scope>
    <source>
        <strain evidence="3 4">BCC8398</strain>
    </source>
</reference>
<dbReference type="Proteomes" id="UP000092666">
    <property type="component" value="Unassembled WGS sequence"/>
</dbReference>
<dbReference type="OrthoDB" id="2564859at2759"/>
<feature type="compositionally biased region" description="Basic and acidic residues" evidence="1">
    <location>
        <begin position="65"/>
        <end position="74"/>
    </location>
</feature>
<protein>
    <submittedName>
        <fullName evidence="3">Uncharacterized protein</fullName>
    </submittedName>
</protein>
<keyword evidence="4" id="KW-1185">Reference proteome</keyword>
<feature type="region of interest" description="Disordered" evidence="1">
    <location>
        <begin position="65"/>
        <end position="96"/>
    </location>
</feature>
<feature type="signal peptide" evidence="2">
    <location>
        <begin position="1"/>
        <end position="21"/>
    </location>
</feature>
<gene>
    <name evidence="3" type="ORF">I316_04960</name>
</gene>
<proteinExistence type="predicted"/>
<organism evidence="3 4">
    <name type="scientific">Kwoniella heveanensis BCC8398</name>
    <dbReference type="NCBI Taxonomy" id="1296120"/>
    <lineage>
        <taxon>Eukaryota</taxon>
        <taxon>Fungi</taxon>
        <taxon>Dikarya</taxon>
        <taxon>Basidiomycota</taxon>
        <taxon>Agaricomycotina</taxon>
        <taxon>Tremellomycetes</taxon>
        <taxon>Tremellales</taxon>
        <taxon>Cryptococcaceae</taxon>
        <taxon>Kwoniella</taxon>
    </lineage>
</organism>